<dbReference type="EMBL" id="VITW01000007">
    <property type="protein sequence ID" value="TWB71218.1"/>
    <property type="molecule type" value="Genomic_DNA"/>
</dbReference>
<evidence type="ECO:0000313" key="1">
    <source>
        <dbReference type="EMBL" id="TWB71218.1"/>
    </source>
</evidence>
<sequence length="38" mass="4268">MDSGDGPADFFALIFWRSYLALPRNGENPLNLTIERVA</sequence>
<dbReference type="AlphaFoldDB" id="A0A560IFL3"/>
<protein>
    <submittedName>
        <fullName evidence="1">Uncharacterized protein</fullName>
    </submittedName>
</protein>
<keyword evidence="2" id="KW-1185">Reference proteome</keyword>
<dbReference type="Proteomes" id="UP000315914">
    <property type="component" value="Unassembled WGS sequence"/>
</dbReference>
<name>A0A560IFL3_9BRAD</name>
<comment type="caution">
    <text evidence="1">The sequence shown here is derived from an EMBL/GenBank/DDBJ whole genome shotgun (WGS) entry which is preliminary data.</text>
</comment>
<gene>
    <name evidence="1" type="ORF">FBZ95_107200</name>
</gene>
<organism evidence="1 2">
    <name type="scientific">Bradyrhizobium sacchari</name>
    <dbReference type="NCBI Taxonomy" id="1399419"/>
    <lineage>
        <taxon>Bacteria</taxon>
        <taxon>Pseudomonadati</taxon>
        <taxon>Pseudomonadota</taxon>
        <taxon>Alphaproteobacteria</taxon>
        <taxon>Hyphomicrobiales</taxon>
        <taxon>Nitrobacteraceae</taxon>
        <taxon>Bradyrhizobium</taxon>
    </lineage>
</organism>
<accession>A0A560IFL3</accession>
<proteinExistence type="predicted"/>
<evidence type="ECO:0000313" key="2">
    <source>
        <dbReference type="Proteomes" id="UP000315914"/>
    </source>
</evidence>
<reference evidence="1 2" key="1">
    <citation type="submission" date="2019-06" db="EMBL/GenBank/DDBJ databases">
        <title>Genomic Encyclopedia of Type Strains, Phase IV (KMG-V): Genome sequencing to study the core and pangenomes of soil and plant-associated prokaryotes.</title>
        <authorList>
            <person name="Whitman W."/>
        </authorList>
    </citation>
    <scope>NUCLEOTIDE SEQUENCE [LARGE SCALE GENOMIC DNA]</scope>
    <source>
        <strain evidence="1 2">BR 10556</strain>
    </source>
</reference>